<dbReference type="InterPro" id="IPR052155">
    <property type="entry name" value="Biofilm_reg_signaling"/>
</dbReference>
<dbReference type="EC" id="3.1.4.52" evidence="1"/>
<comment type="caution">
    <text evidence="7">The sequence shown here is derived from an EMBL/GenBank/DDBJ whole genome shotgun (WGS) entry which is preliminary data.</text>
</comment>
<dbReference type="Pfam" id="PF00072">
    <property type="entry name" value="Response_reg"/>
    <property type="match status" value="1"/>
</dbReference>
<dbReference type="InterPro" id="IPR001789">
    <property type="entry name" value="Sig_transdc_resp-reg_receiver"/>
</dbReference>
<evidence type="ECO:0000313" key="7">
    <source>
        <dbReference type="EMBL" id="MCZ0863866.1"/>
    </source>
</evidence>
<dbReference type="Pfam" id="PF00990">
    <property type="entry name" value="GGDEF"/>
    <property type="match status" value="2"/>
</dbReference>
<evidence type="ECO:0000256" key="3">
    <source>
        <dbReference type="PROSITE-ProRule" id="PRU00169"/>
    </source>
</evidence>
<dbReference type="SMART" id="SM00448">
    <property type="entry name" value="REC"/>
    <property type="match status" value="1"/>
</dbReference>
<dbReference type="InterPro" id="IPR000160">
    <property type="entry name" value="GGDEF_dom"/>
</dbReference>
<evidence type="ECO:0000259" key="4">
    <source>
        <dbReference type="PROSITE" id="PS50110"/>
    </source>
</evidence>
<dbReference type="CDD" id="cd01949">
    <property type="entry name" value="GGDEF"/>
    <property type="match status" value="1"/>
</dbReference>
<evidence type="ECO:0000259" key="6">
    <source>
        <dbReference type="PROSITE" id="PS50887"/>
    </source>
</evidence>
<keyword evidence="2" id="KW-0973">c-di-GMP</keyword>
<dbReference type="AlphaFoldDB" id="A0A9J6RHM5"/>
<dbReference type="PANTHER" id="PTHR44757">
    <property type="entry name" value="DIGUANYLATE CYCLASE DGCP"/>
    <property type="match status" value="1"/>
</dbReference>
<proteinExistence type="predicted"/>
<dbReference type="SUPFAM" id="SSF141868">
    <property type="entry name" value="EAL domain-like"/>
    <property type="match status" value="1"/>
</dbReference>
<evidence type="ECO:0000259" key="5">
    <source>
        <dbReference type="PROSITE" id="PS50883"/>
    </source>
</evidence>
<dbReference type="NCBIfam" id="TIGR00254">
    <property type="entry name" value="GGDEF"/>
    <property type="match status" value="1"/>
</dbReference>
<organism evidence="7 8">
    <name type="scientific">Dasania phycosphaerae</name>
    <dbReference type="NCBI Taxonomy" id="2950436"/>
    <lineage>
        <taxon>Bacteria</taxon>
        <taxon>Pseudomonadati</taxon>
        <taxon>Pseudomonadota</taxon>
        <taxon>Gammaproteobacteria</taxon>
        <taxon>Cellvibrionales</taxon>
        <taxon>Spongiibacteraceae</taxon>
        <taxon>Dasania</taxon>
    </lineage>
</organism>
<feature type="domain" description="Response regulatory" evidence="4">
    <location>
        <begin position="21"/>
        <end position="138"/>
    </location>
</feature>
<dbReference type="Gene3D" id="3.40.50.2300">
    <property type="match status" value="1"/>
</dbReference>
<feature type="domain" description="GGDEF" evidence="6">
    <location>
        <begin position="178"/>
        <end position="323"/>
    </location>
</feature>
<dbReference type="SMART" id="SM00267">
    <property type="entry name" value="GGDEF"/>
    <property type="match status" value="1"/>
</dbReference>
<evidence type="ECO:0000256" key="2">
    <source>
        <dbReference type="ARBA" id="ARBA00022636"/>
    </source>
</evidence>
<sequence>MSETVSTLQVDELFLQLKDSVIMMVDDEPLLMELLQAFLEDEGYKKFITVEDSRKALDVLDVERPDILLLDLNMPHVDGFEILASVRKLKMMQQIPVIVLTSSSDAETKLKALELGATDFLSKPVDSSELALRLRNTLMVKSYQDQLTYYDTLTQLPNRKLFMDRLEWSIKKSRRDQERMALLNIGLDKFKQVNDSLGPRAGDEILTEVSRRLIDSVRESDVVSRLGVDDLWRQLARLGGDEFCILLPHVVHGDGAAFVAERIQKSLAKAFVVDGNEIYISASIGIALFPNDGEEADVLVQNAGAAAAYAKQQGVNNYAFYSKEINELSKKRLSMEAALRRALDNNEFVLHYQPKIDLQTGKVKGCEALIRWDSPEMGMVPPFKFIPIAEESGLIVPIGTWVIEEACRQQVAWRQQGLGDLIVAVNVAGPQFNMNNLQQVICSAIEAAGMNPNFLKLEITEGMMMGDEDSLIKKLNDIKSYGPSFSIDDFGTGYSSLSYLKRFPLDELKVDRSFIIDVPKAKDDSAIVKAIIAMAHSLDLNVVAEGVEELEQLEFLKGLGCNVIQGFYFSKPLPAQAFAEFVRAGVDLVSATNT</sequence>
<dbReference type="PROSITE" id="PS50883">
    <property type="entry name" value="EAL"/>
    <property type="match status" value="1"/>
</dbReference>
<dbReference type="SUPFAM" id="SSF52172">
    <property type="entry name" value="CheY-like"/>
    <property type="match status" value="1"/>
</dbReference>
<evidence type="ECO:0000256" key="1">
    <source>
        <dbReference type="ARBA" id="ARBA00012282"/>
    </source>
</evidence>
<dbReference type="RefSeq" id="WP_258330014.1">
    <property type="nucleotide sequence ID" value="NZ_JAPTGG010000001.1"/>
</dbReference>
<dbReference type="Proteomes" id="UP001069090">
    <property type="component" value="Unassembled WGS sequence"/>
</dbReference>
<accession>A0A9J6RHM5</accession>
<feature type="modified residue" description="4-aspartylphosphate" evidence="3">
    <location>
        <position position="71"/>
    </location>
</feature>
<evidence type="ECO:0000313" key="8">
    <source>
        <dbReference type="Proteomes" id="UP001069090"/>
    </source>
</evidence>
<dbReference type="Gene3D" id="3.20.20.450">
    <property type="entry name" value="EAL domain"/>
    <property type="match status" value="1"/>
</dbReference>
<dbReference type="InterPro" id="IPR011006">
    <property type="entry name" value="CheY-like_superfamily"/>
</dbReference>
<dbReference type="InterPro" id="IPR043128">
    <property type="entry name" value="Rev_trsase/Diguanyl_cyclase"/>
</dbReference>
<dbReference type="FunFam" id="3.20.20.450:FF:000001">
    <property type="entry name" value="Cyclic di-GMP phosphodiesterase yahA"/>
    <property type="match status" value="1"/>
</dbReference>
<dbReference type="EMBL" id="JAPTGG010000001">
    <property type="protein sequence ID" value="MCZ0863866.1"/>
    <property type="molecule type" value="Genomic_DNA"/>
</dbReference>
<keyword evidence="3" id="KW-0597">Phosphoprotein</keyword>
<dbReference type="SUPFAM" id="SSF55073">
    <property type="entry name" value="Nucleotide cyclase"/>
    <property type="match status" value="1"/>
</dbReference>
<dbReference type="InterPro" id="IPR035919">
    <property type="entry name" value="EAL_sf"/>
</dbReference>
<reference evidence="7 8" key="1">
    <citation type="submission" date="2022-12" db="EMBL/GenBank/DDBJ databases">
        <title>Dasania phycosphaerae sp. nov., isolated from particulate material of the south coast of Korea.</title>
        <authorList>
            <person name="Jiang Y."/>
        </authorList>
    </citation>
    <scope>NUCLEOTIDE SEQUENCE [LARGE SCALE GENOMIC DNA]</scope>
    <source>
        <strain evidence="7 8">GY-19</strain>
    </source>
</reference>
<protein>
    <recommendedName>
        <fullName evidence="1">cyclic-guanylate-specific phosphodiesterase</fullName>
        <ecNumber evidence="1">3.1.4.52</ecNumber>
    </recommendedName>
</protein>
<dbReference type="GO" id="GO:0071111">
    <property type="term" value="F:cyclic-guanylate-specific phosphodiesterase activity"/>
    <property type="evidence" value="ECO:0007669"/>
    <property type="project" value="UniProtKB-EC"/>
</dbReference>
<dbReference type="Pfam" id="PF00563">
    <property type="entry name" value="EAL"/>
    <property type="match status" value="1"/>
</dbReference>
<dbReference type="PROSITE" id="PS50110">
    <property type="entry name" value="RESPONSE_REGULATORY"/>
    <property type="match status" value="1"/>
</dbReference>
<dbReference type="CDD" id="cd01948">
    <property type="entry name" value="EAL"/>
    <property type="match status" value="1"/>
</dbReference>
<keyword evidence="8" id="KW-1185">Reference proteome</keyword>
<feature type="domain" description="EAL" evidence="5">
    <location>
        <begin position="332"/>
        <end position="586"/>
    </location>
</feature>
<dbReference type="Gene3D" id="3.30.70.270">
    <property type="match status" value="1"/>
</dbReference>
<gene>
    <name evidence="7" type="ORF">O0V09_01560</name>
</gene>
<dbReference type="PROSITE" id="PS50887">
    <property type="entry name" value="GGDEF"/>
    <property type="match status" value="1"/>
</dbReference>
<dbReference type="InterPro" id="IPR029787">
    <property type="entry name" value="Nucleotide_cyclase"/>
</dbReference>
<dbReference type="SMART" id="SM00052">
    <property type="entry name" value="EAL"/>
    <property type="match status" value="1"/>
</dbReference>
<dbReference type="InterPro" id="IPR001633">
    <property type="entry name" value="EAL_dom"/>
</dbReference>
<dbReference type="PANTHER" id="PTHR44757:SF2">
    <property type="entry name" value="BIOFILM ARCHITECTURE MAINTENANCE PROTEIN MBAA"/>
    <property type="match status" value="1"/>
</dbReference>
<name>A0A9J6RHM5_9GAMM</name>
<dbReference type="GO" id="GO:0000160">
    <property type="term" value="P:phosphorelay signal transduction system"/>
    <property type="evidence" value="ECO:0007669"/>
    <property type="project" value="InterPro"/>
</dbReference>